<comment type="caution">
    <text evidence="3">The sequence shown here is derived from an EMBL/GenBank/DDBJ whole genome shotgun (WGS) entry which is preliminary data.</text>
</comment>
<evidence type="ECO:0000256" key="1">
    <source>
        <dbReference type="ARBA" id="ARBA00023002"/>
    </source>
</evidence>
<dbReference type="EMBL" id="VJZA01000034">
    <property type="protein sequence ID" value="TVT20623.1"/>
    <property type="molecule type" value="Genomic_DNA"/>
</dbReference>
<organism evidence="3 4">
    <name type="scientific">Amycolatopsis acidiphila</name>
    <dbReference type="NCBI Taxonomy" id="715473"/>
    <lineage>
        <taxon>Bacteria</taxon>
        <taxon>Bacillati</taxon>
        <taxon>Actinomycetota</taxon>
        <taxon>Actinomycetes</taxon>
        <taxon>Pseudonocardiales</taxon>
        <taxon>Pseudonocardiaceae</taxon>
        <taxon>Amycolatopsis</taxon>
    </lineage>
</organism>
<dbReference type="OrthoDB" id="156845at2"/>
<protein>
    <submittedName>
        <fullName evidence="3">Pyridoxamine 5'-phosphate oxidase</fullName>
    </submittedName>
</protein>
<keyword evidence="4" id="KW-1185">Reference proteome</keyword>
<dbReference type="Gene3D" id="2.30.110.10">
    <property type="entry name" value="Electron Transport, Fmn-binding Protein, Chain A"/>
    <property type="match status" value="1"/>
</dbReference>
<evidence type="ECO:0000313" key="3">
    <source>
        <dbReference type="EMBL" id="TVT20623.1"/>
    </source>
</evidence>
<dbReference type="AlphaFoldDB" id="A0A558A8P0"/>
<keyword evidence="1" id="KW-0560">Oxidoreductase</keyword>
<dbReference type="RefSeq" id="WP_144641023.1">
    <property type="nucleotide sequence ID" value="NZ_BNAX01000010.1"/>
</dbReference>
<dbReference type="SUPFAM" id="SSF50475">
    <property type="entry name" value="FMN-binding split barrel"/>
    <property type="match status" value="1"/>
</dbReference>
<dbReference type="InterPro" id="IPR011576">
    <property type="entry name" value="Pyridox_Oxase_N"/>
</dbReference>
<evidence type="ECO:0000259" key="2">
    <source>
        <dbReference type="Pfam" id="PF01243"/>
    </source>
</evidence>
<dbReference type="InterPro" id="IPR052019">
    <property type="entry name" value="F420H2_bilvrd_red/Heme_oxyg"/>
</dbReference>
<dbReference type="PANTHER" id="PTHR35176">
    <property type="entry name" value="HEME OXYGENASE HI_0854-RELATED"/>
    <property type="match status" value="1"/>
</dbReference>
<evidence type="ECO:0000313" key="4">
    <source>
        <dbReference type="Proteomes" id="UP000318578"/>
    </source>
</evidence>
<dbReference type="Proteomes" id="UP000318578">
    <property type="component" value="Unassembled WGS sequence"/>
</dbReference>
<name>A0A558A8P0_9PSEU</name>
<reference evidence="3 4" key="1">
    <citation type="submission" date="2019-07" db="EMBL/GenBank/DDBJ databases">
        <title>New species of Amycolatopsis and Streptomyces.</title>
        <authorList>
            <person name="Duangmal K."/>
            <person name="Teo W.F.A."/>
            <person name="Lipun K."/>
        </authorList>
    </citation>
    <scope>NUCLEOTIDE SEQUENCE [LARGE SCALE GENOMIC DNA]</scope>
    <source>
        <strain evidence="3 4">JCM 30562</strain>
    </source>
</reference>
<dbReference type="GO" id="GO:0070967">
    <property type="term" value="F:coenzyme F420 binding"/>
    <property type="evidence" value="ECO:0007669"/>
    <property type="project" value="TreeGrafter"/>
</dbReference>
<sequence>MTLPQGDLRLLDSDIARRMLGSTELARLAYVASDDTPRVLPMLFHWNGEEVVLPTFAGTAKLKALRARPAVAITIDNAGPPPGVLLIRGRAEVTEVDGVVPEYALAQQRYYGPEQAATVAELGKTGVRMARIAVRPSWVGTIDFVTRFPGARSAEEFARIGQ</sequence>
<gene>
    <name evidence="3" type="ORF">FNH06_20045</name>
</gene>
<dbReference type="InterPro" id="IPR012349">
    <property type="entry name" value="Split_barrel_FMN-bd"/>
</dbReference>
<dbReference type="GO" id="GO:0005829">
    <property type="term" value="C:cytosol"/>
    <property type="evidence" value="ECO:0007669"/>
    <property type="project" value="TreeGrafter"/>
</dbReference>
<proteinExistence type="predicted"/>
<dbReference type="PANTHER" id="PTHR35176:SF6">
    <property type="entry name" value="HEME OXYGENASE HI_0854-RELATED"/>
    <property type="match status" value="1"/>
</dbReference>
<accession>A0A558A8P0</accession>
<dbReference type="GO" id="GO:0016627">
    <property type="term" value="F:oxidoreductase activity, acting on the CH-CH group of donors"/>
    <property type="evidence" value="ECO:0007669"/>
    <property type="project" value="TreeGrafter"/>
</dbReference>
<feature type="domain" description="Pyridoxamine 5'-phosphate oxidase N-terminal" evidence="2">
    <location>
        <begin position="17"/>
        <end position="114"/>
    </location>
</feature>
<dbReference type="Pfam" id="PF01243">
    <property type="entry name" value="PNPOx_N"/>
    <property type="match status" value="1"/>
</dbReference>